<protein>
    <recommendedName>
        <fullName evidence="4">DUF1145 domain-containing protein</fullName>
    </recommendedName>
</protein>
<keyword evidence="3" id="KW-1185">Reference proteome</keyword>
<dbReference type="InterPro" id="IPR009525">
    <property type="entry name" value="DUF1145"/>
</dbReference>
<dbReference type="RefSeq" id="WP_005895700.1">
    <property type="nucleotide sequence ID" value="NZ_AQGQ01000025.1"/>
</dbReference>
<feature type="transmembrane region" description="Helical" evidence="1">
    <location>
        <begin position="32"/>
        <end position="49"/>
    </location>
</feature>
<gene>
    <name evidence="2" type="ORF">G113_06169</name>
</gene>
<dbReference type="PANTHER" id="PTHR38775:SF1">
    <property type="entry name" value="INNER MEMBRANE PROTEIN"/>
    <property type="match status" value="1"/>
</dbReference>
<feature type="transmembrane region" description="Helical" evidence="1">
    <location>
        <begin position="7"/>
        <end position="26"/>
    </location>
</feature>
<evidence type="ECO:0008006" key="4">
    <source>
        <dbReference type="Google" id="ProtNLM"/>
    </source>
</evidence>
<dbReference type="PATRIC" id="fig|1268236.3.peg.1222"/>
<dbReference type="EMBL" id="AQGQ01000025">
    <property type="protein sequence ID" value="EOD55932.1"/>
    <property type="molecule type" value="Genomic_DNA"/>
</dbReference>
<accession>R1F892</accession>
<dbReference type="PANTHER" id="PTHR38775">
    <property type="entry name" value="INNER MEMBRANE PROTEIN-RELATED"/>
    <property type="match status" value="1"/>
</dbReference>
<proteinExistence type="predicted"/>
<dbReference type="Pfam" id="PF06611">
    <property type="entry name" value="DUF1145"/>
    <property type="match status" value="1"/>
</dbReference>
<dbReference type="Proteomes" id="UP000013526">
    <property type="component" value="Unassembled WGS sequence"/>
</dbReference>
<dbReference type="OrthoDB" id="5591217at2"/>
<keyword evidence="1" id="KW-1133">Transmembrane helix</keyword>
<name>R1F892_9GAMM</name>
<dbReference type="AlphaFoldDB" id="R1F892"/>
<comment type="caution">
    <text evidence="2">The sequence shown here is derived from an EMBL/GenBank/DDBJ whole genome shotgun (WGS) entry which is preliminary data.</text>
</comment>
<organism evidence="2 3">
    <name type="scientific">Aeromonas molluscorum 848</name>
    <dbReference type="NCBI Taxonomy" id="1268236"/>
    <lineage>
        <taxon>Bacteria</taxon>
        <taxon>Pseudomonadati</taxon>
        <taxon>Pseudomonadota</taxon>
        <taxon>Gammaproteobacteria</taxon>
        <taxon>Aeromonadales</taxon>
        <taxon>Aeromonadaceae</taxon>
        <taxon>Aeromonas</taxon>
    </lineage>
</organism>
<keyword evidence="1" id="KW-0812">Transmembrane</keyword>
<evidence type="ECO:0000313" key="3">
    <source>
        <dbReference type="Proteomes" id="UP000013526"/>
    </source>
</evidence>
<keyword evidence="1" id="KW-0472">Membrane</keyword>
<reference evidence="2 3" key="1">
    <citation type="journal article" date="2013" name="Genome Announc.">
        <title>Draft Genome Sequence of Aeromonas molluscorum Strain 848TT, Isolated from Bivalve Molluscs.</title>
        <authorList>
            <person name="Spataro N."/>
            <person name="Farfan M."/>
            <person name="Albarral V."/>
            <person name="Sanglas A."/>
            <person name="Loren J.G."/>
            <person name="Fuste M.C."/>
            <person name="Bosch E."/>
        </authorList>
    </citation>
    <scope>NUCLEOTIDE SEQUENCE [LARGE SCALE GENOMIC DNA]</scope>
    <source>
        <strain evidence="2 3">848</strain>
    </source>
</reference>
<sequence>MGRLLNLLAMGLTLFFWFGVIVSLVVTLPGKLSSFLPICGVIVALMHWVQASMIRAACKPHFFVTNSEFVQVLIFGVFGMRDIRARLKDIVDAGSKPQP</sequence>
<evidence type="ECO:0000256" key="1">
    <source>
        <dbReference type="SAM" id="Phobius"/>
    </source>
</evidence>
<evidence type="ECO:0000313" key="2">
    <source>
        <dbReference type="EMBL" id="EOD55932.1"/>
    </source>
</evidence>